<gene>
    <name evidence="2" type="ORF">M436DRAFT_75342</name>
</gene>
<dbReference type="Gene3D" id="3.90.1200.10">
    <property type="match status" value="1"/>
</dbReference>
<dbReference type="STRING" id="1043004.A0A074WC31"/>
<keyword evidence="2" id="KW-0418">Kinase</keyword>
<dbReference type="InterPro" id="IPR051678">
    <property type="entry name" value="AGP_Transferase"/>
</dbReference>
<dbReference type="InterPro" id="IPR002575">
    <property type="entry name" value="Aminoglycoside_PTrfase"/>
</dbReference>
<sequence length="271" mass="31047">MPYDLPTVPRPTPFQKWLLLASISLLRRFRNLSGSVLMLTSDLCVKFGNRLDLAEAQTMLFVTKYTSIPVPKVYFAFTEKECTYILMERIHGQMAARGWVNRSDASKLNIHNNLRKLVLEMRSLSPQSNAICSISGGSLYDLRIPQTTSRFGPSKSTQEFHDFLRNHIQAHSNHGESFLKLIGLHAQLWGAPVFTHGDLSSLNILVRGDDVVGIIDWETAGWYPPYWEHTTACQVNPQNLFWKDEIDKFLEPMPDALEMEQLRQRYFGDLS</sequence>
<proteinExistence type="predicted"/>
<dbReference type="SUPFAM" id="SSF56112">
    <property type="entry name" value="Protein kinase-like (PK-like)"/>
    <property type="match status" value="1"/>
</dbReference>
<dbReference type="GeneID" id="25415636"/>
<dbReference type="RefSeq" id="XP_013424732.1">
    <property type="nucleotide sequence ID" value="XM_013569278.1"/>
</dbReference>
<dbReference type="CDD" id="cd05120">
    <property type="entry name" value="APH_ChoK_like"/>
    <property type="match status" value="1"/>
</dbReference>
<evidence type="ECO:0000259" key="1">
    <source>
        <dbReference type="Pfam" id="PF01636"/>
    </source>
</evidence>
<protein>
    <submittedName>
        <fullName evidence="2">Kinase-like protein</fullName>
    </submittedName>
</protein>
<dbReference type="HOGENOM" id="CLU_021768_3_0_1"/>
<dbReference type="EMBL" id="KL584717">
    <property type="protein sequence ID" value="KEQ70518.1"/>
    <property type="molecule type" value="Genomic_DNA"/>
</dbReference>
<dbReference type="InterPro" id="IPR011009">
    <property type="entry name" value="Kinase-like_dom_sf"/>
</dbReference>
<dbReference type="OrthoDB" id="8300194at2759"/>
<keyword evidence="2" id="KW-0808">Transferase</keyword>
<dbReference type="GO" id="GO:0016301">
    <property type="term" value="F:kinase activity"/>
    <property type="evidence" value="ECO:0007669"/>
    <property type="project" value="UniProtKB-KW"/>
</dbReference>
<feature type="domain" description="Aminoglycoside phosphotransferase" evidence="1">
    <location>
        <begin position="55"/>
        <end position="239"/>
    </location>
</feature>
<dbReference type="PANTHER" id="PTHR21310:SF55">
    <property type="entry name" value="AMINOGLYCOSIDE PHOSPHOTRANSFERASE DOMAIN-CONTAINING PROTEIN"/>
    <property type="match status" value="1"/>
</dbReference>
<evidence type="ECO:0000313" key="3">
    <source>
        <dbReference type="Proteomes" id="UP000027730"/>
    </source>
</evidence>
<dbReference type="Pfam" id="PF01636">
    <property type="entry name" value="APH"/>
    <property type="match status" value="1"/>
</dbReference>
<evidence type="ECO:0000313" key="2">
    <source>
        <dbReference type="EMBL" id="KEQ70518.1"/>
    </source>
</evidence>
<name>A0A074WC31_9PEZI</name>
<organism evidence="2 3">
    <name type="scientific">Aureobasidium namibiae CBS 147.97</name>
    <dbReference type="NCBI Taxonomy" id="1043004"/>
    <lineage>
        <taxon>Eukaryota</taxon>
        <taxon>Fungi</taxon>
        <taxon>Dikarya</taxon>
        <taxon>Ascomycota</taxon>
        <taxon>Pezizomycotina</taxon>
        <taxon>Dothideomycetes</taxon>
        <taxon>Dothideomycetidae</taxon>
        <taxon>Dothideales</taxon>
        <taxon>Saccotheciaceae</taxon>
        <taxon>Aureobasidium</taxon>
    </lineage>
</organism>
<keyword evidence="3" id="KW-1185">Reference proteome</keyword>
<dbReference type="Proteomes" id="UP000027730">
    <property type="component" value="Unassembled WGS sequence"/>
</dbReference>
<reference evidence="2 3" key="1">
    <citation type="journal article" date="2014" name="BMC Genomics">
        <title>Genome sequencing of four Aureobasidium pullulans varieties: biotechnological potential, stress tolerance, and description of new species.</title>
        <authorList>
            <person name="Gostin Ar C."/>
            <person name="Ohm R.A."/>
            <person name="Kogej T."/>
            <person name="Sonjak S."/>
            <person name="Turk M."/>
            <person name="Zajc J."/>
            <person name="Zalar P."/>
            <person name="Grube M."/>
            <person name="Sun H."/>
            <person name="Han J."/>
            <person name="Sharma A."/>
            <person name="Chiniquy J."/>
            <person name="Ngan C.Y."/>
            <person name="Lipzen A."/>
            <person name="Barry K."/>
            <person name="Grigoriev I.V."/>
            <person name="Gunde-Cimerman N."/>
        </authorList>
    </citation>
    <scope>NUCLEOTIDE SEQUENCE [LARGE SCALE GENOMIC DNA]</scope>
    <source>
        <strain evidence="2 3">CBS 147.97</strain>
    </source>
</reference>
<dbReference type="PANTHER" id="PTHR21310">
    <property type="entry name" value="AMINOGLYCOSIDE PHOSPHOTRANSFERASE-RELATED-RELATED"/>
    <property type="match status" value="1"/>
</dbReference>
<accession>A0A074WC31</accession>
<dbReference type="AlphaFoldDB" id="A0A074WC31"/>